<keyword evidence="4" id="KW-1185">Reference proteome</keyword>
<reference evidence="3" key="1">
    <citation type="journal article" date="2021" name="Sci. Rep.">
        <title>Diploid genomic architecture of Nitzschia inconspicua, an elite biomass production diatom.</title>
        <authorList>
            <person name="Oliver A."/>
            <person name="Podell S."/>
            <person name="Pinowska A."/>
            <person name="Traller J.C."/>
            <person name="Smith S.R."/>
            <person name="McClure R."/>
            <person name="Beliaev A."/>
            <person name="Bohutskyi P."/>
            <person name="Hill E.A."/>
            <person name="Rabines A."/>
            <person name="Zheng H."/>
            <person name="Allen L.Z."/>
            <person name="Kuo A."/>
            <person name="Grigoriev I.V."/>
            <person name="Allen A.E."/>
            <person name="Hazlebeck D."/>
            <person name="Allen E.E."/>
        </authorList>
    </citation>
    <scope>NUCLEOTIDE SEQUENCE</scope>
    <source>
        <strain evidence="3">Hildebrandi</strain>
    </source>
</reference>
<dbReference type="Proteomes" id="UP000693970">
    <property type="component" value="Unassembled WGS sequence"/>
</dbReference>
<dbReference type="AlphaFoldDB" id="A0A9K3M329"/>
<comment type="caution">
    <text evidence="3">The sequence shown here is derived from an EMBL/GenBank/DDBJ whole genome shotgun (WGS) entry which is preliminary data.</text>
</comment>
<evidence type="ECO:0000256" key="1">
    <source>
        <dbReference type="SAM" id="MobiDB-lite"/>
    </source>
</evidence>
<evidence type="ECO:0000313" key="3">
    <source>
        <dbReference type="EMBL" id="KAG7372828.1"/>
    </source>
</evidence>
<reference evidence="3" key="2">
    <citation type="submission" date="2021-04" db="EMBL/GenBank/DDBJ databases">
        <authorList>
            <person name="Podell S."/>
        </authorList>
    </citation>
    <scope>NUCLEOTIDE SEQUENCE</scope>
    <source>
        <strain evidence="3">Hildebrandi</strain>
    </source>
</reference>
<feature type="region of interest" description="Disordered" evidence="1">
    <location>
        <begin position="196"/>
        <end position="261"/>
    </location>
</feature>
<dbReference type="EMBL" id="JAGRRH010000002">
    <property type="protein sequence ID" value="KAG7372828.1"/>
    <property type="molecule type" value="Genomic_DNA"/>
</dbReference>
<organism evidence="3 4">
    <name type="scientific">Nitzschia inconspicua</name>
    <dbReference type="NCBI Taxonomy" id="303405"/>
    <lineage>
        <taxon>Eukaryota</taxon>
        <taxon>Sar</taxon>
        <taxon>Stramenopiles</taxon>
        <taxon>Ochrophyta</taxon>
        <taxon>Bacillariophyta</taxon>
        <taxon>Bacillariophyceae</taxon>
        <taxon>Bacillariophycidae</taxon>
        <taxon>Bacillariales</taxon>
        <taxon>Bacillariaceae</taxon>
        <taxon>Nitzschia</taxon>
    </lineage>
</organism>
<gene>
    <name evidence="2" type="ORF">IV203_023741</name>
    <name evidence="3" type="ORF">IV203_033552</name>
</gene>
<name>A0A9K3M329_9STRA</name>
<evidence type="ECO:0000313" key="4">
    <source>
        <dbReference type="Proteomes" id="UP000693970"/>
    </source>
</evidence>
<accession>A0A9K3M329</accession>
<evidence type="ECO:0000313" key="2">
    <source>
        <dbReference type="EMBL" id="KAG7340198.1"/>
    </source>
</evidence>
<protein>
    <submittedName>
        <fullName evidence="3">Uncharacterized protein</fullName>
    </submittedName>
</protein>
<dbReference type="EMBL" id="JAGRRH010000027">
    <property type="protein sequence ID" value="KAG7340198.1"/>
    <property type="molecule type" value="Genomic_DNA"/>
</dbReference>
<sequence>MKSSLRSTIDTAAAVIAAADTAVSVPKKRSRTVSFHSETETFPTLDIDDYTPTEVQHCWWFADELKTIRDACKMFVSQHYSHKGSKNKNKNNNNNKDCHSSEQEEAEKEEQFHHRFRGLERFTHVHRRAVLNEISREAILYDQCLYHYTMNSRMALREAQERARLDALAVVVGDGQDDDTVNDDFLEEDKMKMEWENNDSGHGSVASATSVSSYSSSSSSSDSCEATPTANTTKNNGGKMMSFLSKKSKSSRYLPKLFQSK</sequence>
<feature type="compositionally biased region" description="Polar residues" evidence="1">
    <location>
        <begin position="224"/>
        <end position="236"/>
    </location>
</feature>
<feature type="compositionally biased region" description="Low complexity" evidence="1">
    <location>
        <begin position="200"/>
        <end position="223"/>
    </location>
</feature>
<proteinExistence type="predicted"/>
<feature type="region of interest" description="Disordered" evidence="1">
    <location>
        <begin position="82"/>
        <end position="112"/>
    </location>
</feature>